<feature type="transmembrane region" description="Helical" evidence="7">
    <location>
        <begin position="196"/>
        <end position="214"/>
    </location>
</feature>
<name>A0A4S8N8V2_9ACTN</name>
<dbReference type="AlphaFoldDB" id="A0A4S8N8V2"/>
<feature type="domain" description="Major facilitator superfamily (MFS) profile" evidence="8">
    <location>
        <begin position="10"/>
        <end position="456"/>
    </location>
</feature>
<dbReference type="Gene3D" id="1.20.1720.10">
    <property type="entry name" value="Multidrug resistance protein D"/>
    <property type="match status" value="1"/>
</dbReference>
<proteinExistence type="predicted"/>
<dbReference type="Pfam" id="PF07690">
    <property type="entry name" value="MFS_1"/>
    <property type="match status" value="2"/>
</dbReference>
<keyword evidence="5 7" id="KW-1133">Transmembrane helix</keyword>
<comment type="subcellular location">
    <subcellularLocation>
        <location evidence="1">Cell membrane</location>
        <topology evidence="1">Multi-pass membrane protein</topology>
    </subcellularLocation>
</comment>
<dbReference type="InterPro" id="IPR011701">
    <property type="entry name" value="MFS"/>
</dbReference>
<feature type="transmembrane region" description="Helical" evidence="7">
    <location>
        <begin position="406"/>
        <end position="423"/>
    </location>
</feature>
<dbReference type="InterPro" id="IPR006311">
    <property type="entry name" value="TAT_signal"/>
</dbReference>
<dbReference type="Gene3D" id="1.20.1250.20">
    <property type="entry name" value="MFS general substrate transporter like domains"/>
    <property type="match status" value="1"/>
</dbReference>
<evidence type="ECO:0000256" key="1">
    <source>
        <dbReference type="ARBA" id="ARBA00004651"/>
    </source>
</evidence>
<dbReference type="InterPro" id="IPR036259">
    <property type="entry name" value="MFS_trans_sf"/>
</dbReference>
<dbReference type="PROSITE" id="PS51318">
    <property type="entry name" value="TAT"/>
    <property type="match status" value="1"/>
</dbReference>
<evidence type="ECO:0000256" key="4">
    <source>
        <dbReference type="ARBA" id="ARBA00022692"/>
    </source>
</evidence>
<keyword evidence="4 7" id="KW-0812">Transmembrane</keyword>
<organism evidence="9 10">
    <name type="scientific">Nocardioides caeni</name>
    <dbReference type="NCBI Taxonomy" id="574700"/>
    <lineage>
        <taxon>Bacteria</taxon>
        <taxon>Bacillati</taxon>
        <taxon>Actinomycetota</taxon>
        <taxon>Actinomycetes</taxon>
        <taxon>Propionibacteriales</taxon>
        <taxon>Nocardioidaceae</taxon>
        <taxon>Nocardioides</taxon>
    </lineage>
</organism>
<dbReference type="GO" id="GO:0022857">
    <property type="term" value="F:transmembrane transporter activity"/>
    <property type="evidence" value="ECO:0007669"/>
    <property type="project" value="InterPro"/>
</dbReference>
<feature type="transmembrane region" description="Helical" evidence="7">
    <location>
        <begin position="226"/>
        <end position="245"/>
    </location>
</feature>
<dbReference type="SUPFAM" id="SSF103473">
    <property type="entry name" value="MFS general substrate transporter"/>
    <property type="match status" value="1"/>
</dbReference>
<feature type="transmembrane region" description="Helical" evidence="7">
    <location>
        <begin position="105"/>
        <end position="124"/>
    </location>
</feature>
<feature type="transmembrane region" description="Helical" evidence="7">
    <location>
        <begin position="45"/>
        <end position="64"/>
    </location>
</feature>
<feature type="transmembrane region" description="Helical" evidence="7">
    <location>
        <begin position="363"/>
        <end position="385"/>
    </location>
</feature>
<keyword evidence="2" id="KW-0813">Transport</keyword>
<feature type="transmembrane region" description="Helical" evidence="7">
    <location>
        <begin position="337"/>
        <end position="357"/>
    </location>
</feature>
<protein>
    <submittedName>
        <fullName evidence="9">MFS transporter</fullName>
    </submittedName>
</protein>
<evidence type="ECO:0000256" key="3">
    <source>
        <dbReference type="ARBA" id="ARBA00022475"/>
    </source>
</evidence>
<evidence type="ECO:0000313" key="10">
    <source>
        <dbReference type="Proteomes" id="UP000307087"/>
    </source>
</evidence>
<feature type="transmembrane region" description="Helical" evidence="7">
    <location>
        <begin position="298"/>
        <end position="317"/>
    </location>
</feature>
<comment type="caution">
    <text evidence="9">The sequence shown here is derived from an EMBL/GenBank/DDBJ whole genome shotgun (WGS) entry which is preliminary data.</text>
</comment>
<dbReference type="RefSeq" id="WP_136563204.1">
    <property type="nucleotide sequence ID" value="NZ_BAABLS010000004.1"/>
</dbReference>
<dbReference type="Proteomes" id="UP000307087">
    <property type="component" value="Unassembled WGS sequence"/>
</dbReference>
<evidence type="ECO:0000256" key="7">
    <source>
        <dbReference type="SAM" id="Phobius"/>
    </source>
</evidence>
<evidence type="ECO:0000256" key="6">
    <source>
        <dbReference type="ARBA" id="ARBA00023136"/>
    </source>
</evidence>
<evidence type="ECO:0000256" key="2">
    <source>
        <dbReference type="ARBA" id="ARBA00022448"/>
    </source>
</evidence>
<feature type="transmembrane region" description="Helical" evidence="7">
    <location>
        <begin position="12"/>
        <end position="33"/>
    </location>
</feature>
<reference evidence="9 10" key="1">
    <citation type="journal article" date="2009" name="Int. J. Syst. Evol. Microbiol.">
        <title>Nocardioides caeni sp. nov., isolated from wastewater.</title>
        <authorList>
            <person name="Yoon J.H."/>
            <person name="Kang S.J."/>
            <person name="Park S."/>
            <person name="Kim W."/>
            <person name="Oh T.K."/>
        </authorList>
    </citation>
    <scope>NUCLEOTIDE SEQUENCE [LARGE SCALE GENOMIC DNA]</scope>
    <source>
        <strain evidence="9 10">DSM 23134</strain>
    </source>
</reference>
<keyword evidence="3" id="KW-1003">Cell membrane</keyword>
<dbReference type="PROSITE" id="PS50850">
    <property type="entry name" value="MFS"/>
    <property type="match status" value="1"/>
</dbReference>
<feature type="transmembrane region" description="Helical" evidence="7">
    <location>
        <begin position="76"/>
        <end position="99"/>
    </location>
</feature>
<feature type="transmembrane region" description="Helical" evidence="7">
    <location>
        <begin position="136"/>
        <end position="159"/>
    </location>
</feature>
<dbReference type="EMBL" id="STGW01000007">
    <property type="protein sequence ID" value="THV12152.1"/>
    <property type="molecule type" value="Genomic_DNA"/>
</dbReference>
<keyword evidence="10" id="KW-1185">Reference proteome</keyword>
<evidence type="ECO:0000313" key="9">
    <source>
        <dbReference type="EMBL" id="THV12152.1"/>
    </source>
</evidence>
<sequence length="458" mass="46298">MGDERAGRGTFLALAAITTITAVVSSLGAPLIPEIAADADVPLTTAQWALTATLVTAAATTPAIGRWASGRLRRPVILGGLVLVLIGTVLSALPLGLGVLIGGRALQGVGLALVPLALAVARDLWDGPLLVSRMALLSVTAVAGAGLGYPVTAFTAAHFGVSGAYWFGTFLVAATLLLAVRHLPVASDGVPQHVDLLGVALLSTGTIAVLLAISRGEVWGWSSTETLGTGVGGLVLVIVWIGWTLRPTLPERPPLVDLRLAGRAGLRAPNVVTFTIGVGMYGLLTLVVVLVQSEPHDGLGLGLGVGVAGLILVPYSVASVSGNRLAREVAARIGPQVLLPVGCTTFAASMAVLALWHDHLWQALIAMGIGGLGSGFTFSSLPLLIVPKVPVAETGSAMAFNQLLRYLGFAVGAASSVALLDVLGADDTAFTATLLVLAGLCLVTGAGAALGGRLVRAA</sequence>
<dbReference type="OrthoDB" id="4484751at2"/>
<evidence type="ECO:0000259" key="8">
    <source>
        <dbReference type="PROSITE" id="PS50850"/>
    </source>
</evidence>
<dbReference type="PANTHER" id="PTHR42718">
    <property type="entry name" value="MAJOR FACILITATOR SUPERFAMILY MULTIDRUG TRANSPORTER MFSC"/>
    <property type="match status" value="1"/>
</dbReference>
<evidence type="ECO:0000256" key="5">
    <source>
        <dbReference type="ARBA" id="ARBA00022989"/>
    </source>
</evidence>
<accession>A0A4S8N8V2</accession>
<dbReference type="InterPro" id="IPR020846">
    <property type="entry name" value="MFS_dom"/>
</dbReference>
<dbReference type="PANTHER" id="PTHR42718:SF46">
    <property type="entry name" value="BLR6921 PROTEIN"/>
    <property type="match status" value="1"/>
</dbReference>
<dbReference type="GO" id="GO:0005886">
    <property type="term" value="C:plasma membrane"/>
    <property type="evidence" value="ECO:0007669"/>
    <property type="project" value="UniProtKB-SubCell"/>
</dbReference>
<gene>
    <name evidence="9" type="ORF">E9934_12460</name>
</gene>
<feature type="transmembrane region" description="Helical" evidence="7">
    <location>
        <begin position="429"/>
        <end position="450"/>
    </location>
</feature>
<keyword evidence="6 7" id="KW-0472">Membrane</keyword>
<feature type="transmembrane region" description="Helical" evidence="7">
    <location>
        <begin position="266"/>
        <end position="292"/>
    </location>
</feature>
<feature type="transmembrane region" description="Helical" evidence="7">
    <location>
        <begin position="165"/>
        <end position="184"/>
    </location>
</feature>